<accession>A0A6L2MK19</accession>
<organism evidence="2">
    <name type="scientific">Tanacetum cinerariifolium</name>
    <name type="common">Dalmatian daisy</name>
    <name type="synonym">Chrysanthemum cinerariifolium</name>
    <dbReference type="NCBI Taxonomy" id="118510"/>
    <lineage>
        <taxon>Eukaryota</taxon>
        <taxon>Viridiplantae</taxon>
        <taxon>Streptophyta</taxon>
        <taxon>Embryophyta</taxon>
        <taxon>Tracheophyta</taxon>
        <taxon>Spermatophyta</taxon>
        <taxon>Magnoliopsida</taxon>
        <taxon>eudicotyledons</taxon>
        <taxon>Gunneridae</taxon>
        <taxon>Pentapetalae</taxon>
        <taxon>asterids</taxon>
        <taxon>campanulids</taxon>
        <taxon>Asterales</taxon>
        <taxon>Asteraceae</taxon>
        <taxon>Asteroideae</taxon>
        <taxon>Anthemideae</taxon>
        <taxon>Anthemidinae</taxon>
        <taxon>Tanacetum</taxon>
    </lineage>
</organism>
<feature type="region of interest" description="Disordered" evidence="1">
    <location>
        <begin position="1"/>
        <end position="22"/>
    </location>
</feature>
<feature type="compositionally biased region" description="Polar residues" evidence="1">
    <location>
        <begin position="174"/>
        <end position="183"/>
    </location>
</feature>
<feature type="compositionally biased region" description="Polar residues" evidence="1">
    <location>
        <begin position="8"/>
        <end position="17"/>
    </location>
</feature>
<comment type="caution">
    <text evidence="2">The sequence shown here is derived from an EMBL/GenBank/DDBJ whole genome shotgun (WGS) entry which is preliminary data.</text>
</comment>
<sequence length="280" mass="32113">MKKIFTNPLLNDSNDVTSNDKESIHDVPIEESKVFSNPLFDNDEINSDELESHVESNFVESPSNHDTVKFDHLEEFSGPLMPIHITEEQRIRREHADYISRMEMLFTIYPRPRPTVNTNTIVESFPSYFIPVQDNDSQWEEIDIVTNTDELSPPGVKNDDDSEEEIDAVEQLHVDNSISNAENELSDNRTSDFDNPSVPRPPPEPPDVEIDFEPDTGDEISVVMNTIDELECLNPRDEFDVSNDEDVNFFPFMFLIYPKAFSFLLFAESEDTIFDPGISV</sequence>
<gene>
    <name evidence="2" type="ORF">Tci_046306</name>
</gene>
<dbReference type="EMBL" id="BKCJ010006864">
    <property type="protein sequence ID" value="GEU74328.1"/>
    <property type="molecule type" value="Genomic_DNA"/>
</dbReference>
<name>A0A6L2MK19_TANCI</name>
<dbReference type="AlphaFoldDB" id="A0A6L2MK19"/>
<evidence type="ECO:0000313" key="2">
    <source>
        <dbReference type="EMBL" id="GEU74328.1"/>
    </source>
</evidence>
<feature type="region of interest" description="Disordered" evidence="1">
    <location>
        <begin position="171"/>
        <end position="207"/>
    </location>
</feature>
<evidence type="ECO:0000256" key="1">
    <source>
        <dbReference type="SAM" id="MobiDB-lite"/>
    </source>
</evidence>
<protein>
    <submittedName>
        <fullName evidence="2">Uncharacterized protein</fullName>
    </submittedName>
</protein>
<reference evidence="2" key="1">
    <citation type="journal article" date="2019" name="Sci. Rep.">
        <title>Draft genome of Tanacetum cinerariifolium, the natural source of mosquito coil.</title>
        <authorList>
            <person name="Yamashiro T."/>
            <person name="Shiraishi A."/>
            <person name="Satake H."/>
            <person name="Nakayama K."/>
        </authorList>
    </citation>
    <scope>NUCLEOTIDE SEQUENCE</scope>
</reference>
<proteinExistence type="predicted"/>
<feature type="region of interest" description="Disordered" evidence="1">
    <location>
        <begin position="146"/>
        <end position="165"/>
    </location>
</feature>